<evidence type="ECO:0000313" key="1">
    <source>
        <dbReference type="EMBL" id="KAG5529695.1"/>
    </source>
</evidence>
<protein>
    <submittedName>
        <fullName evidence="1">Uncharacterized protein</fullName>
    </submittedName>
</protein>
<proteinExistence type="predicted"/>
<comment type="caution">
    <text evidence="1">The sequence shown here is derived from an EMBL/GenBank/DDBJ whole genome shotgun (WGS) entry which is preliminary data.</text>
</comment>
<dbReference type="Proteomes" id="UP000823749">
    <property type="component" value="Chromosome 10"/>
</dbReference>
<gene>
    <name evidence="1" type="ORF">RHGRI_030165</name>
</gene>
<sequence>MRFSIPMIKSEDILEKDNGGIQEITERERTVSSFTVVVEREQAAAAACEDGVKRRRQRGRMKLQRVLESFNV</sequence>
<evidence type="ECO:0000313" key="2">
    <source>
        <dbReference type="Proteomes" id="UP000823749"/>
    </source>
</evidence>
<reference evidence="1" key="1">
    <citation type="submission" date="2020-08" db="EMBL/GenBank/DDBJ databases">
        <title>Plant Genome Project.</title>
        <authorList>
            <person name="Zhang R.-G."/>
        </authorList>
    </citation>
    <scope>NUCLEOTIDE SEQUENCE</scope>
    <source>
        <strain evidence="1">WSP0</strain>
        <tissue evidence="1">Leaf</tissue>
    </source>
</reference>
<dbReference type="EMBL" id="JACTNZ010000010">
    <property type="protein sequence ID" value="KAG5529695.1"/>
    <property type="molecule type" value="Genomic_DNA"/>
</dbReference>
<keyword evidence="2" id="KW-1185">Reference proteome</keyword>
<accession>A0AAV6ISC2</accession>
<organism evidence="1 2">
    <name type="scientific">Rhododendron griersonianum</name>
    <dbReference type="NCBI Taxonomy" id="479676"/>
    <lineage>
        <taxon>Eukaryota</taxon>
        <taxon>Viridiplantae</taxon>
        <taxon>Streptophyta</taxon>
        <taxon>Embryophyta</taxon>
        <taxon>Tracheophyta</taxon>
        <taxon>Spermatophyta</taxon>
        <taxon>Magnoliopsida</taxon>
        <taxon>eudicotyledons</taxon>
        <taxon>Gunneridae</taxon>
        <taxon>Pentapetalae</taxon>
        <taxon>asterids</taxon>
        <taxon>Ericales</taxon>
        <taxon>Ericaceae</taxon>
        <taxon>Ericoideae</taxon>
        <taxon>Rhodoreae</taxon>
        <taxon>Rhododendron</taxon>
    </lineage>
</organism>
<name>A0AAV6ISC2_9ERIC</name>
<dbReference type="AlphaFoldDB" id="A0AAV6ISC2"/>